<keyword evidence="3" id="KW-0418">Kinase</keyword>
<dbReference type="FunFam" id="3.90.1200.10:FF:000003">
    <property type="entry name" value="fructosamine-3-kinase isoform X1"/>
    <property type="match status" value="1"/>
</dbReference>
<comment type="similarity">
    <text evidence="3">Belongs to the fructosamine kinase family.</text>
</comment>
<comment type="caution">
    <text evidence="4">The sequence shown here is derived from an EMBL/GenBank/DDBJ whole genome shotgun (WGS) entry which is preliminary data.</text>
</comment>
<keyword evidence="3" id="KW-0808">Transferase</keyword>
<dbReference type="SUPFAM" id="SSF56112">
    <property type="entry name" value="Protein kinase-like (PK-like)"/>
    <property type="match status" value="1"/>
</dbReference>
<protein>
    <recommendedName>
        <fullName evidence="1">protein-ribulosamine 3-kinase</fullName>
        <ecNumber evidence="1">2.7.1.172</ecNumber>
    </recommendedName>
</protein>
<evidence type="ECO:0000256" key="1">
    <source>
        <dbReference type="ARBA" id="ARBA00011961"/>
    </source>
</evidence>
<dbReference type="EMBL" id="CAJFCJ010000019">
    <property type="protein sequence ID" value="CAD5123815.1"/>
    <property type="molecule type" value="Genomic_DNA"/>
</dbReference>
<dbReference type="EC" id="2.7.1.172" evidence="1"/>
<gene>
    <name evidence="4" type="ORF">DGYR_LOCUS11448</name>
</gene>
<evidence type="ECO:0000313" key="5">
    <source>
        <dbReference type="Proteomes" id="UP000549394"/>
    </source>
</evidence>
<name>A0A7I8W6K6_9ANNE</name>
<dbReference type="Gene3D" id="3.90.1200.10">
    <property type="match status" value="1"/>
</dbReference>
<comment type="catalytic activity">
    <reaction evidence="2">
        <text>N(6)-D-ribulosyl-L-lysyl-[protein] + ATP = N(6)-(3-O-phospho-D-ribulosyl)-L-lysyl-[protein] + ADP + H(+)</text>
        <dbReference type="Rhea" id="RHEA:48432"/>
        <dbReference type="Rhea" id="RHEA-COMP:12103"/>
        <dbReference type="Rhea" id="RHEA-COMP:12104"/>
        <dbReference type="ChEBI" id="CHEBI:15378"/>
        <dbReference type="ChEBI" id="CHEBI:30616"/>
        <dbReference type="ChEBI" id="CHEBI:90418"/>
        <dbReference type="ChEBI" id="CHEBI:90420"/>
        <dbReference type="ChEBI" id="CHEBI:456216"/>
        <dbReference type="EC" id="2.7.1.172"/>
    </reaction>
    <physiologicalReaction direction="left-to-right" evidence="2">
        <dbReference type="Rhea" id="RHEA:48433"/>
    </physiologicalReaction>
</comment>
<dbReference type="OrthoDB" id="5772781at2759"/>
<evidence type="ECO:0000313" key="4">
    <source>
        <dbReference type="EMBL" id="CAD5123815.1"/>
    </source>
</evidence>
<evidence type="ECO:0000256" key="3">
    <source>
        <dbReference type="PIRNR" id="PIRNR006221"/>
    </source>
</evidence>
<evidence type="ECO:0000256" key="2">
    <source>
        <dbReference type="ARBA" id="ARBA00048655"/>
    </source>
</evidence>
<dbReference type="PIRSF" id="PIRSF006221">
    <property type="entry name" value="Ketosamine-3-kinase"/>
    <property type="match status" value="1"/>
</dbReference>
<dbReference type="PANTHER" id="PTHR12149:SF8">
    <property type="entry name" value="PROTEIN-RIBULOSAMINE 3-KINASE"/>
    <property type="match status" value="1"/>
</dbReference>
<proteinExistence type="inferred from homology"/>
<dbReference type="Pfam" id="PF03881">
    <property type="entry name" value="Fructosamin_kin"/>
    <property type="match status" value="1"/>
</dbReference>
<accession>A0A7I8W6K6</accession>
<organism evidence="4 5">
    <name type="scientific">Dimorphilus gyrociliatus</name>
    <dbReference type="NCBI Taxonomy" id="2664684"/>
    <lineage>
        <taxon>Eukaryota</taxon>
        <taxon>Metazoa</taxon>
        <taxon>Spiralia</taxon>
        <taxon>Lophotrochozoa</taxon>
        <taxon>Annelida</taxon>
        <taxon>Polychaeta</taxon>
        <taxon>Polychaeta incertae sedis</taxon>
        <taxon>Dinophilidae</taxon>
        <taxon>Dimorphilus</taxon>
    </lineage>
</organism>
<dbReference type="PANTHER" id="PTHR12149">
    <property type="entry name" value="FRUCTOSAMINE 3 KINASE-RELATED PROTEIN"/>
    <property type="match status" value="1"/>
</dbReference>
<dbReference type="AlphaFoldDB" id="A0A7I8W6K6"/>
<dbReference type="GO" id="GO:0016301">
    <property type="term" value="F:kinase activity"/>
    <property type="evidence" value="ECO:0007669"/>
    <property type="project" value="UniProtKB-UniRule"/>
</dbReference>
<sequence length="251" mass="28724">MFEGEFAGLDAIYQTGKILVPKPLKAFSYGKTYCLAMEHKEIGSLENGTLLGEQLADLHLDNINLIRNKQKNSFVGSENSDREPETRFGFPVRTSCGFIPQNNQFTKTWEEFFARKIDDQLAIIEREYHDMKPRQLWNQFLPKISSYFEGQEILPSLLHGDLWGGNAGECSSGPIVFDPAAFYGHHEYDLAIATMFGGFPSSVFKAYHKKIPKERGFENRQQLYQLFHYLNHWSHFGGGYKSSCMSILKSL</sequence>
<dbReference type="InterPro" id="IPR011009">
    <property type="entry name" value="Kinase-like_dom_sf"/>
</dbReference>
<dbReference type="Proteomes" id="UP000549394">
    <property type="component" value="Unassembled WGS sequence"/>
</dbReference>
<dbReference type="GO" id="GO:0102193">
    <property type="term" value="F:protein-ribulosamine 3-kinase activity"/>
    <property type="evidence" value="ECO:0007669"/>
    <property type="project" value="UniProtKB-EC"/>
</dbReference>
<dbReference type="InterPro" id="IPR016477">
    <property type="entry name" value="Fructo-/Ketosamine-3-kinase"/>
</dbReference>
<reference evidence="4 5" key="1">
    <citation type="submission" date="2020-08" db="EMBL/GenBank/DDBJ databases">
        <authorList>
            <person name="Hejnol A."/>
        </authorList>
    </citation>
    <scope>NUCLEOTIDE SEQUENCE [LARGE SCALE GENOMIC DNA]</scope>
</reference>
<keyword evidence="5" id="KW-1185">Reference proteome</keyword>